<evidence type="ECO:0000256" key="1">
    <source>
        <dbReference type="ARBA" id="ARBA00004370"/>
    </source>
</evidence>
<dbReference type="AlphaFoldDB" id="A0A6G7YNA6"/>
<evidence type="ECO:0000313" key="10">
    <source>
        <dbReference type="EMBL" id="QIK78230.1"/>
    </source>
</evidence>
<name>A0A6G7YNA6_9SPHN</name>
<keyword evidence="4 8" id="KW-1133">Transmembrane helix</keyword>
<dbReference type="CDD" id="cd07989">
    <property type="entry name" value="LPLAT_AGPAT-like"/>
    <property type="match status" value="1"/>
</dbReference>
<feature type="transmembrane region" description="Helical" evidence="8">
    <location>
        <begin position="51"/>
        <end position="70"/>
    </location>
</feature>
<dbReference type="GO" id="GO:0006629">
    <property type="term" value="P:lipid metabolic process"/>
    <property type="evidence" value="ECO:0007669"/>
    <property type="project" value="UniProtKB-KW"/>
</dbReference>
<gene>
    <name evidence="10" type="ORF">G7077_04235</name>
</gene>
<keyword evidence="11" id="KW-1185">Reference proteome</keyword>
<evidence type="ECO:0000259" key="9">
    <source>
        <dbReference type="SMART" id="SM00563"/>
    </source>
</evidence>
<dbReference type="SUPFAM" id="SSF69593">
    <property type="entry name" value="Glycerol-3-phosphate (1)-acyltransferase"/>
    <property type="match status" value="1"/>
</dbReference>
<evidence type="ECO:0000256" key="4">
    <source>
        <dbReference type="ARBA" id="ARBA00022989"/>
    </source>
</evidence>
<protein>
    <submittedName>
        <fullName evidence="10">1-acyl-sn-glycerol-3-phosphate acyltransferase</fullName>
    </submittedName>
</protein>
<reference evidence="10 11" key="1">
    <citation type="submission" date="2020-03" db="EMBL/GenBank/DDBJ databases">
        <title>Sphingomonas sp. nov., isolated from fish.</title>
        <authorList>
            <person name="Hyun D.-W."/>
            <person name="Bae J.-W."/>
        </authorList>
    </citation>
    <scope>NUCLEOTIDE SEQUENCE [LARGE SCALE GENOMIC DNA]</scope>
    <source>
        <strain evidence="10 11">HDW15B</strain>
    </source>
</reference>
<organism evidence="10 11">
    <name type="scientific">Sphingomonas piscis</name>
    <dbReference type="NCBI Taxonomy" id="2714943"/>
    <lineage>
        <taxon>Bacteria</taxon>
        <taxon>Pseudomonadati</taxon>
        <taxon>Pseudomonadota</taxon>
        <taxon>Alphaproteobacteria</taxon>
        <taxon>Sphingomonadales</taxon>
        <taxon>Sphingomonadaceae</taxon>
        <taxon>Sphingomonas</taxon>
    </lineage>
</organism>
<keyword evidence="5" id="KW-0443">Lipid metabolism</keyword>
<evidence type="ECO:0000256" key="8">
    <source>
        <dbReference type="SAM" id="Phobius"/>
    </source>
</evidence>
<keyword evidence="3 8" id="KW-0812">Transmembrane</keyword>
<comment type="subcellular location">
    <subcellularLocation>
        <location evidence="1">Membrane</location>
    </subcellularLocation>
</comment>
<sequence length="282" mass="30567">MRSLSCSSGGSPKSSASASWTIEWNCTASRLTAIDRRPSSNIRAAWRISRLLLLLIGYAVPHICCVWLRGTSPWPYRFLRAAARICGLEVRSVGPKPYPHTLLIANHLSWLDILVLGSATGCAFVSKDRLGNRLIHWLADQNNTLYVDRSARRAAGDQATSVQAALQRRPPLAIFPEGTTGHGSGLLPFRSSLLAAVAPPPPEAHVQPVAIDYLSSVREVAWFDESGRANAMRLLGRQGTIPVTVRLLERLPAMTDRKALAALAQERIAASLAASSSISHPL</sequence>
<dbReference type="InterPro" id="IPR002123">
    <property type="entry name" value="Plipid/glycerol_acylTrfase"/>
</dbReference>
<accession>A0A6G7YNA6</accession>
<evidence type="ECO:0000256" key="6">
    <source>
        <dbReference type="ARBA" id="ARBA00023136"/>
    </source>
</evidence>
<evidence type="ECO:0000256" key="2">
    <source>
        <dbReference type="ARBA" id="ARBA00022679"/>
    </source>
</evidence>
<evidence type="ECO:0000256" key="5">
    <source>
        <dbReference type="ARBA" id="ARBA00023098"/>
    </source>
</evidence>
<dbReference type="SMART" id="SM00563">
    <property type="entry name" value="PlsC"/>
    <property type="match status" value="1"/>
</dbReference>
<evidence type="ECO:0000313" key="11">
    <source>
        <dbReference type="Proteomes" id="UP000503222"/>
    </source>
</evidence>
<proteinExistence type="predicted"/>
<dbReference type="EMBL" id="CP049869">
    <property type="protein sequence ID" value="QIK78230.1"/>
    <property type="molecule type" value="Genomic_DNA"/>
</dbReference>
<keyword evidence="6 8" id="KW-0472">Membrane</keyword>
<evidence type="ECO:0000256" key="7">
    <source>
        <dbReference type="ARBA" id="ARBA00023315"/>
    </source>
</evidence>
<dbReference type="PANTHER" id="PTHR23063:SF52">
    <property type="entry name" value="LYSOPHOSPHATIDYLCHOLINE ACYLTRANSFERASE"/>
    <property type="match status" value="1"/>
</dbReference>
<dbReference type="KEGG" id="spii:G7077_04235"/>
<evidence type="ECO:0000256" key="3">
    <source>
        <dbReference type="ARBA" id="ARBA00022692"/>
    </source>
</evidence>
<keyword evidence="7 10" id="KW-0012">Acyltransferase</keyword>
<dbReference type="Proteomes" id="UP000503222">
    <property type="component" value="Chromosome"/>
</dbReference>
<dbReference type="Pfam" id="PF01553">
    <property type="entry name" value="Acyltransferase"/>
    <property type="match status" value="1"/>
</dbReference>
<feature type="domain" description="Phospholipid/glycerol acyltransferase" evidence="9">
    <location>
        <begin position="101"/>
        <end position="214"/>
    </location>
</feature>
<keyword evidence="2 10" id="KW-0808">Transferase</keyword>
<dbReference type="GO" id="GO:0016020">
    <property type="term" value="C:membrane"/>
    <property type="evidence" value="ECO:0007669"/>
    <property type="project" value="UniProtKB-SubCell"/>
</dbReference>
<dbReference type="GO" id="GO:0016746">
    <property type="term" value="F:acyltransferase activity"/>
    <property type="evidence" value="ECO:0007669"/>
    <property type="project" value="UniProtKB-KW"/>
</dbReference>
<dbReference type="PANTHER" id="PTHR23063">
    <property type="entry name" value="PHOSPHOLIPID ACYLTRANSFERASE"/>
    <property type="match status" value="1"/>
</dbReference>